<protein>
    <submittedName>
        <fullName evidence="2">Hypothetical transmembrane protein</fullName>
    </submittedName>
</protein>
<sequence length="215" mass="24422">MKKILYLLSAITLGGTTSLVTAVQTVTKSSPSSLVDILTTVNIGRVELNDEEHIRTSLRDLNNPIFSHPGFSEVLVFDRITWNRAAVHLEQSIIVEGNRLIPPLITFTIDFTADTFTLATLIPNRNLGVLDDNYSYIILTRLQEENPEIVSSELYLEVSEVYENRAIIRNINATWHRIGQPEIEVNFTTNNYILNSLIHNRNLGELRNNDKATMW</sequence>
<dbReference type="AlphaFoldDB" id="Q14MC1"/>
<evidence type="ECO:0000313" key="2">
    <source>
        <dbReference type="EMBL" id="CAK99359.1"/>
    </source>
</evidence>
<keyword evidence="2" id="KW-0472">Membrane</keyword>
<name>Q14MC1_SPICI</name>
<evidence type="ECO:0000256" key="1">
    <source>
        <dbReference type="SAM" id="SignalP"/>
    </source>
</evidence>
<proteinExistence type="predicted"/>
<gene>
    <name evidence="2" type="ORF">SPICI11_001</name>
</gene>
<keyword evidence="2" id="KW-0812">Transmembrane</keyword>
<organism evidence="2">
    <name type="scientific">Spiroplasma citri</name>
    <dbReference type="NCBI Taxonomy" id="2133"/>
    <lineage>
        <taxon>Bacteria</taxon>
        <taxon>Bacillati</taxon>
        <taxon>Mycoplasmatota</taxon>
        <taxon>Mollicutes</taxon>
        <taxon>Entomoplasmatales</taxon>
        <taxon>Spiroplasmataceae</taxon>
        <taxon>Spiroplasma</taxon>
    </lineage>
</organism>
<reference evidence="2" key="1">
    <citation type="journal article" date="2010" name="Appl. Environ. Microbiol.">
        <title>Partial chromosome sequence of Spiroplasma citri reveals extensive viral invasion and important gene decay.</title>
        <authorList>
            <person name="Carle P."/>
            <person name="Saillard C."/>
            <person name="Carrere N."/>
            <person name="Carrere S."/>
            <person name="Duret S."/>
            <person name="Eveillard S."/>
            <person name="Gaurivaud P."/>
            <person name="Gourgues G."/>
            <person name="Gouzy J."/>
            <person name="Salar P."/>
            <person name="Verdin E."/>
            <person name="Breton M."/>
            <person name="Blanchard A."/>
            <person name="Laigret F."/>
            <person name="Bove J.M."/>
            <person name="Renaudin J."/>
            <person name="Foissac X."/>
        </authorList>
    </citation>
    <scope>NUCLEOTIDE SEQUENCE</scope>
    <source>
        <strain evidence="2">GII3-3X</strain>
    </source>
</reference>
<feature type="signal peptide" evidence="1">
    <location>
        <begin position="1"/>
        <end position="22"/>
    </location>
</feature>
<dbReference type="EMBL" id="AM285312">
    <property type="protein sequence ID" value="CAK99359.1"/>
    <property type="molecule type" value="Genomic_DNA"/>
</dbReference>
<keyword evidence="1" id="KW-0732">Signal</keyword>
<accession>Q14MC1</accession>
<feature type="chain" id="PRO_5004183123" evidence="1">
    <location>
        <begin position="23"/>
        <end position="215"/>
    </location>
</feature>